<dbReference type="AlphaFoldDB" id="A0A8S1IKV4"/>
<reference evidence="2" key="1">
    <citation type="submission" date="2020-12" db="EMBL/GenBank/DDBJ databases">
        <authorList>
            <person name="Iha C."/>
        </authorList>
    </citation>
    <scope>NUCLEOTIDE SEQUENCE</scope>
</reference>
<gene>
    <name evidence="2" type="ORF">OSTQU699_LOCUS517</name>
</gene>
<comment type="caution">
    <text evidence="2">The sequence shown here is derived from an EMBL/GenBank/DDBJ whole genome shotgun (WGS) entry which is preliminary data.</text>
</comment>
<dbReference type="Gene3D" id="2.30.29.30">
    <property type="entry name" value="Pleckstrin-homology domain (PH domain)/Phosphotyrosine-binding domain (PTB)"/>
    <property type="match status" value="1"/>
</dbReference>
<dbReference type="InterPro" id="IPR011993">
    <property type="entry name" value="PH-like_dom_sf"/>
</dbReference>
<dbReference type="EMBL" id="CAJHUC010000313">
    <property type="protein sequence ID" value="CAD7695156.1"/>
    <property type="molecule type" value="Genomic_DNA"/>
</dbReference>
<dbReference type="PROSITE" id="PS50003">
    <property type="entry name" value="PH_DOMAIN"/>
    <property type="match status" value="1"/>
</dbReference>
<evidence type="ECO:0000313" key="3">
    <source>
        <dbReference type="Proteomes" id="UP000708148"/>
    </source>
</evidence>
<name>A0A8S1IKV4_9CHLO</name>
<accession>A0A8S1IKV4</accession>
<dbReference type="SUPFAM" id="SSF50729">
    <property type="entry name" value="PH domain-like"/>
    <property type="match status" value="1"/>
</dbReference>
<dbReference type="InterPro" id="IPR001849">
    <property type="entry name" value="PH_domain"/>
</dbReference>
<protein>
    <recommendedName>
        <fullName evidence="1">PH domain-containing protein</fullName>
    </recommendedName>
</protein>
<evidence type="ECO:0000259" key="1">
    <source>
        <dbReference type="PROSITE" id="PS50003"/>
    </source>
</evidence>
<evidence type="ECO:0000313" key="2">
    <source>
        <dbReference type="EMBL" id="CAD7695156.1"/>
    </source>
</evidence>
<dbReference type="Proteomes" id="UP000708148">
    <property type="component" value="Unassembled WGS sequence"/>
</dbReference>
<keyword evidence="3" id="KW-1185">Reference proteome</keyword>
<proteinExistence type="predicted"/>
<sequence length="111" mass="12476">MAFSKGCPVLGHSHPQGNNLFYFKNSKALSPSAVIPLEYAEVEAMDDSDNEESPRFVLDIRLHTAYGPYCKKTTFKLSTFKLEVQSTWLAAFKQAIVPRHDLVTELRTAGR</sequence>
<organism evidence="2 3">
    <name type="scientific">Ostreobium quekettii</name>
    <dbReference type="NCBI Taxonomy" id="121088"/>
    <lineage>
        <taxon>Eukaryota</taxon>
        <taxon>Viridiplantae</taxon>
        <taxon>Chlorophyta</taxon>
        <taxon>core chlorophytes</taxon>
        <taxon>Ulvophyceae</taxon>
        <taxon>TCBD clade</taxon>
        <taxon>Bryopsidales</taxon>
        <taxon>Ostreobineae</taxon>
        <taxon>Ostreobiaceae</taxon>
        <taxon>Ostreobium</taxon>
    </lineage>
</organism>
<feature type="domain" description="PH" evidence="1">
    <location>
        <begin position="1"/>
        <end position="97"/>
    </location>
</feature>